<dbReference type="Pfam" id="PF00593">
    <property type="entry name" value="TonB_dep_Rec_b-barrel"/>
    <property type="match status" value="1"/>
</dbReference>
<evidence type="ECO:0000256" key="2">
    <source>
        <dbReference type="ARBA" id="ARBA00022448"/>
    </source>
</evidence>
<dbReference type="NCBIfam" id="TIGR04056">
    <property type="entry name" value="OMP_RagA_SusC"/>
    <property type="match status" value="1"/>
</dbReference>
<evidence type="ECO:0000313" key="12">
    <source>
        <dbReference type="EMBL" id="KIA94069.1"/>
    </source>
</evidence>
<gene>
    <name evidence="12" type="ORF">OC25_10735</name>
</gene>
<comment type="subcellular location">
    <subcellularLocation>
        <location evidence="1 8">Cell outer membrane</location>
        <topology evidence="1 8">Multi-pass membrane protein</topology>
    </subcellularLocation>
</comment>
<keyword evidence="13" id="KW-1185">Reference proteome</keyword>
<feature type="domain" description="TonB-dependent receptor plug" evidence="11">
    <location>
        <begin position="139"/>
        <end position="254"/>
    </location>
</feature>
<dbReference type="InterPro" id="IPR023997">
    <property type="entry name" value="TonB-dep_OMP_SusC/RagA_CS"/>
</dbReference>
<keyword evidence="12" id="KW-0176">Collagen</keyword>
<sequence length="1066" mass="116735">MKINLLKITGLSVLFLLNGPAFSRHRDAEKPIKLSISKMPSAEVQNRKVITGTVLDEKNLPIPGVGIKNLTSGKATVTNETGKFSIEANPGEVLRFSYVGYENKDVTVGADNNLTVKLGAAADNKLDEVVVIGYGTVKKTDLTGSVGVVKATELQERPASSLNQALAGRISGVQVNTNSGRPGGQTSIKIRGFSSINTSNNPLYVVDGVALPVGSQTQNSNAIDYINPSDIASVEVLKDASSTAIYGARGANGVILITTKKGTANAQRVTYDAEFGINTLAAHHVEMLDAFEYVKVQDLAYENIKVYDPVGWAAGNYASTPVPKAARIALPQFFDSNGNPLYNTDWLKESTQNKLSQNHQLGFTGGNENNTYGVFAGYRDDQGLLLNSYLKRYSGRFNFDSKIKPWLKVGGNLSYNNQDENIIDQGTGGLNSVRMITEAFPFLPVKLPDGKWGDNKLIPWAEGGSNPVHILTDRKFGLITQTALGSIYSSISFSKDLEFRTQLGANIVTRNTNEYNAKQLYGISDGQNGTANITDDRETFWSLENYLTYNKRFAESHAINALLGISWQATSFFSNTSHAENFVTDFYGDNNLGSGSKSISVGSSRNRSAFNSYFGRINYAFKDKYLLTVTGRVDGSSKFGENHKFAFFPSAALAWKISDEEFLKGNKTISNLKFRTSYGLSGNSELPAYQSLATLVNNFGIINDTRVTGIGIGRLANPDLVWEKTAQYDAGLELGLFNNRINLEADIYYRKTTDMLLDAPVPRTTGYAVIRKNVGSMQNKGLDLGINTVNIQTDNFTWKTSFNISLNRNKVLALATPDDIFGVGNPNFTNQTGIIRVGEPVGSFWGLVRLGTWSEAERAEAAKYVSYRGGKTLLPGDIKYLDVNGDHAITDADRQIIGNGAPKGWGSFSNSFRYKNLDLIVELQYSYGNDVLNMTHHSGEDRQVQANSFASVLNAWTPQNQDTPIAAIRDQAAGYVTNVDTHWVEDGSFIRGKNLLLGYTFNKSLVEKLRLSKLRVYTSVQNFFLATKYTGNDPEVTTYGNAFAQGQTFFDYPKPTTFTVGLNIGL</sequence>
<dbReference type="InterPro" id="IPR039426">
    <property type="entry name" value="TonB-dep_rcpt-like"/>
</dbReference>
<organism evidence="12 13">
    <name type="scientific">Pedobacter kyungheensis</name>
    <dbReference type="NCBI Taxonomy" id="1069985"/>
    <lineage>
        <taxon>Bacteria</taxon>
        <taxon>Pseudomonadati</taxon>
        <taxon>Bacteroidota</taxon>
        <taxon>Sphingobacteriia</taxon>
        <taxon>Sphingobacteriales</taxon>
        <taxon>Sphingobacteriaceae</taxon>
        <taxon>Pedobacter</taxon>
    </lineage>
</organism>
<reference evidence="12 13" key="1">
    <citation type="submission" date="2014-10" db="EMBL/GenBank/DDBJ databases">
        <title>Pedobacter Kyungheensis.</title>
        <authorList>
            <person name="Anderson B.M."/>
            <person name="Newman J.D."/>
        </authorList>
    </citation>
    <scope>NUCLEOTIDE SEQUENCE [LARGE SCALE GENOMIC DNA]</scope>
    <source>
        <strain evidence="12 13">KACC 16221</strain>
    </source>
</reference>
<dbReference type="SUPFAM" id="SSF49464">
    <property type="entry name" value="Carboxypeptidase regulatory domain-like"/>
    <property type="match status" value="1"/>
</dbReference>
<evidence type="ECO:0000313" key="13">
    <source>
        <dbReference type="Proteomes" id="UP000031246"/>
    </source>
</evidence>
<keyword evidence="7 8" id="KW-0998">Cell outer membrane</keyword>
<evidence type="ECO:0000259" key="10">
    <source>
        <dbReference type="Pfam" id="PF00593"/>
    </source>
</evidence>
<evidence type="ECO:0000256" key="4">
    <source>
        <dbReference type="ARBA" id="ARBA00022692"/>
    </source>
</evidence>
<dbReference type="SUPFAM" id="SSF56935">
    <property type="entry name" value="Porins"/>
    <property type="match status" value="1"/>
</dbReference>
<evidence type="ECO:0000256" key="5">
    <source>
        <dbReference type="ARBA" id="ARBA00023077"/>
    </source>
</evidence>
<dbReference type="InterPro" id="IPR037066">
    <property type="entry name" value="Plug_dom_sf"/>
</dbReference>
<dbReference type="Gene3D" id="2.170.130.10">
    <property type="entry name" value="TonB-dependent receptor, plug domain"/>
    <property type="match status" value="1"/>
</dbReference>
<feature type="domain" description="TonB-dependent receptor-like beta-barrel" evidence="10">
    <location>
        <begin position="507"/>
        <end position="826"/>
    </location>
</feature>
<keyword evidence="6 8" id="KW-0472">Membrane</keyword>
<keyword evidence="2 8" id="KW-0813">Transport</keyword>
<dbReference type="InterPro" id="IPR023996">
    <property type="entry name" value="TonB-dep_OMP_SusC/RagA"/>
</dbReference>
<keyword evidence="3 8" id="KW-1134">Transmembrane beta strand</keyword>
<evidence type="ECO:0000256" key="7">
    <source>
        <dbReference type="ARBA" id="ARBA00023237"/>
    </source>
</evidence>
<dbReference type="InterPro" id="IPR036942">
    <property type="entry name" value="Beta-barrel_TonB_sf"/>
</dbReference>
<dbReference type="InterPro" id="IPR000531">
    <property type="entry name" value="Beta-barrel_TonB"/>
</dbReference>
<dbReference type="Gene3D" id="2.60.40.1120">
    <property type="entry name" value="Carboxypeptidase-like, regulatory domain"/>
    <property type="match status" value="1"/>
</dbReference>
<evidence type="ECO:0000256" key="6">
    <source>
        <dbReference type="ARBA" id="ARBA00023136"/>
    </source>
</evidence>
<keyword evidence="4 8" id="KW-0812">Transmembrane</keyword>
<dbReference type="RefSeq" id="WP_039475582.1">
    <property type="nucleotide sequence ID" value="NZ_JSYN01000011.1"/>
</dbReference>
<dbReference type="Pfam" id="PF07715">
    <property type="entry name" value="Plug"/>
    <property type="match status" value="1"/>
</dbReference>
<dbReference type="Proteomes" id="UP000031246">
    <property type="component" value="Unassembled WGS sequence"/>
</dbReference>
<dbReference type="InterPro" id="IPR008969">
    <property type="entry name" value="CarboxyPept-like_regulatory"/>
</dbReference>
<accession>A0A0C1G1W7</accession>
<evidence type="ECO:0000256" key="8">
    <source>
        <dbReference type="PROSITE-ProRule" id="PRU01360"/>
    </source>
</evidence>
<dbReference type="EMBL" id="JSYN01000011">
    <property type="protein sequence ID" value="KIA94069.1"/>
    <property type="molecule type" value="Genomic_DNA"/>
</dbReference>
<dbReference type="NCBIfam" id="TIGR04057">
    <property type="entry name" value="SusC_RagA_signa"/>
    <property type="match status" value="1"/>
</dbReference>
<dbReference type="AlphaFoldDB" id="A0A0C1G1W7"/>
<evidence type="ECO:0000256" key="3">
    <source>
        <dbReference type="ARBA" id="ARBA00022452"/>
    </source>
</evidence>
<dbReference type="GO" id="GO:0009279">
    <property type="term" value="C:cell outer membrane"/>
    <property type="evidence" value="ECO:0007669"/>
    <property type="project" value="UniProtKB-SubCell"/>
</dbReference>
<evidence type="ECO:0000256" key="1">
    <source>
        <dbReference type="ARBA" id="ARBA00004571"/>
    </source>
</evidence>
<evidence type="ECO:0000256" key="9">
    <source>
        <dbReference type="RuleBase" id="RU003357"/>
    </source>
</evidence>
<proteinExistence type="inferred from homology"/>
<name>A0A0C1G1W7_9SPHI</name>
<dbReference type="Gene3D" id="2.40.170.20">
    <property type="entry name" value="TonB-dependent receptor, beta-barrel domain"/>
    <property type="match status" value="1"/>
</dbReference>
<comment type="similarity">
    <text evidence="8 9">Belongs to the TonB-dependent receptor family.</text>
</comment>
<dbReference type="FunFam" id="2.170.130.10:FF:000008">
    <property type="entry name" value="SusC/RagA family TonB-linked outer membrane protein"/>
    <property type="match status" value="1"/>
</dbReference>
<evidence type="ECO:0000259" key="11">
    <source>
        <dbReference type="Pfam" id="PF07715"/>
    </source>
</evidence>
<dbReference type="PROSITE" id="PS52016">
    <property type="entry name" value="TONB_DEPENDENT_REC_3"/>
    <property type="match status" value="1"/>
</dbReference>
<dbReference type="OrthoDB" id="9768177at2"/>
<keyword evidence="5 9" id="KW-0798">TonB box</keyword>
<protein>
    <submittedName>
        <fullName evidence="12">Collagen-binding protein</fullName>
    </submittedName>
</protein>
<dbReference type="Pfam" id="PF13715">
    <property type="entry name" value="CarbopepD_reg_2"/>
    <property type="match status" value="1"/>
</dbReference>
<dbReference type="InterPro" id="IPR012910">
    <property type="entry name" value="Plug_dom"/>
</dbReference>
<comment type="caution">
    <text evidence="12">The sequence shown here is derived from an EMBL/GenBank/DDBJ whole genome shotgun (WGS) entry which is preliminary data.</text>
</comment>